<proteinExistence type="predicted"/>
<organism evidence="1 2">
    <name type="scientific">Paspalum notatum var. saurae</name>
    <dbReference type="NCBI Taxonomy" id="547442"/>
    <lineage>
        <taxon>Eukaryota</taxon>
        <taxon>Viridiplantae</taxon>
        <taxon>Streptophyta</taxon>
        <taxon>Embryophyta</taxon>
        <taxon>Tracheophyta</taxon>
        <taxon>Spermatophyta</taxon>
        <taxon>Magnoliopsida</taxon>
        <taxon>Liliopsida</taxon>
        <taxon>Poales</taxon>
        <taxon>Poaceae</taxon>
        <taxon>PACMAD clade</taxon>
        <taxon>Panicoideae</taxon>
        <taxon>Andropogonodae</taxon>
        <taxon>Paspaleae</taxon>
        <taxon>Paspalinae</taxon>
        <taxon>Paspalum</taxon>
    </lineage>
</organism>
<keyword evidence="2" id="KW-1185">Reference proteome</keyword>
<protein>
    <submittedName>
        <fullName evidence="1">Uncharacterized protein</fullName>
    </submittedName>
</protein>
<accession>A0AAQ3TL13</accession>
<evidence type="ECO:0000313" key="1">
    <source>
        <dbReference type="EMBL" id="WVZ75570.1"/>
    </source>
</evidence>
<dbReference type="Proteomes" id="UP001341281">
    <property type="component" value="Chromosome 05"/>
</dbReference>
<dbReference type="AlphaFoldDB" id="A0AAQ3TL13"/>
<evidence type="ECO:0000313" key="2">
    <source>
        <dbReference type="Proteomes" id="UP001341281"/>
    </source>
</evidence>
<name>A0AAQ3TL13_PASNO</name>
<gene>
    <name evidence="1" type="ORF">U9M48_023609</name>
</gene>
<dbReference type="EMBL" id="CP144749">
    <property type="protein sequence ID" value="WVZ75570.1"/>
    <property type="molecule type" value="Genomic_DNA"/>
</dbReference>
<reference evidence="1 2" key="1">
    <citation type="submission" date="2024-02" db="EMBL/GenBank/DDBJ databases">
        <title>High-quality chromosome-scale genome assembly of Pensacola bahiagrass (Paspalum notatum Flugge var. saurae).</title>
        <authorList>
            <person name="Vega J.M."/>
            <person name="Podio M."/>
            <person name="Orjuela J."/>
            <person name="Siena L.A."/>
            <person name="Pessino S.C."/>
            <person name="Combes M.C."/>
            <person name="Mariac C."/>
            <person name="Albertini E."/>
            <person name="Pupilli F."/>
            <person name="Ortiz J.P.A."/>
            <person name="Leblanc O."/>
        </authorList>
    </citation>
    <scope>NUCLEOTIDE SEQUENCE [LARGE SCALE GENOMIC DNA]</scope>
    <source>
        <strain evidence="1">R1</strain>
        <tissue evidence="1">Leaf</tissue>
    </source>
</reference>
<sequence length="90" mass="10673">MIGIRRDVENFSRRMKGEVSFMLREMQHLNNALENINFKLYNPRYYQPNEVWNEPRLKNQLSTGQEKIHSMIRRMAGSGTPKMSRTLSIS</sequence>